<reference evidence="2" key="2">
    <citation type="submission" date="2020-09" db="EMBL/GenBank/DDBJ databases">
        <authorList>
            <person name="Sun Q."/>
            <person name="Kim S."/>
        </authorList>
    </citation>
    <scope>NUCLEOTIDE SEQUENCE</scope>
    <source>
        <strain evidence="2">KCTC 23430</strain>
    </source>
</reference>
<dbReference type="PANTHER" id="PTHR14237:SF19">
    <property type="entry name" value="MITOCHONDRIAL AMIDOXIME REDUCING COMPONENT 1"/>
    <property type="match status" value="1"/>
</dbReference>
<dbReference type="Pfam" id="PF03476">
    <property type="entry name" value="MOSC_N"/>
    <property type="match status" value="1"/>
</dbReference>
<protein>
    <submittedName>
        <fullName evidence="2">MOSC domain-containing protein</fullName>
    </submittedName>
</protein>
<feature type="domain" description="MOSC" evidence="1">
    <location>
        <begin position="126"/>
        <end position="269"/>
    </location>
</feature>
<dbReference type="AlphaFoldDB" id="A0A918XJW3"/>
<dbReference type="GO" id="GO:0030170">
    <property type="term" value="F:pyridoxal phosphate binding"/>
    <property type="evidence" value="ECO:0007669"/>
    <property type="project" value="InterPro"/>
</dbReference>
<dbReference type="PANTHER" id="PTHR14237">
    <property type="entry name" value="MOLYBDOPTERIN COFACTOR SULFURASE MOSC"/>
    <property type="match status" value="1"/>
</dbReference>
<evidence type="ECO:0000313" key="2">
    <source>
        <dbReference type="EMBL" id="GHD35573.1"/>
    </source>
</evidence>
<keyword evidence="3" id="KW-1185">Reference proteome</keyword>
<dbReference type="Pfam" id="PF03473">
    <property type="entry name" value="MOSC"/>
    <property type="match status" value="1"/>
</dbReference>
<comment type="caution">
    <text evidence="2">The sequence shown here is derived from an EMBL/GenBank/DDBJ whole genome shotgun (WGS) entry which is preliminary data.</text>
</comment>
<dbReference type="EMBL" id="BMYM01000002">
    <property type="protein sequence ID" value="GHD35573.1"/>
    <property type="molecule type" value="Genomic_DNA"/>
</dbReference>
<evidence type="ECO:0000259" key="1">
    <source>
        <dbReference type="PROSITE" id="PS51340"/>
    </source>
</evidence>
<dbReference type="PROSITE" id="PS51340">
    <property type="entry name" value="MOSC"/>
    <property type="match status" value="1"/>
</dbReference>
<dbReference type="GO" id="GO:0003824">
    <property type="term" value="F:catalytic activity"/>
    <property type="evidence" value="ECO:0007669"/>
    <property type="project" value="InterPro"/>
</dbReference>
<accession>A0A918XJW3</accession>
<dbReference type="InterPro" id="IPR005303">
    <property type="entry name" value="MOCOS_middle"/>
</dbReference>
<dbReference type="SUPFAM" id="SSF141673">
    <property type="entry name" value="MOSC N-terminal domain-like"/>
    <property type="match status" value="1"/>
</dbReference>
<sequence>MTGELQISELSVYPVKSLAGVSVERAALTPFGLAGDRRWMLVDDQGLFITQRDHPHLARCKAQSGRDSLTLQWNDATLTVPIPDGTASTRAVEVWGDGVAALDAGNDAAQWCQQYLQLPCRLVYMPETAQRLADPEYARPGQRVSFADGFPLLLISHASLDELNRRLPEPVPMNRFRPNIVVSGCQPFAEDEWRQIQIGDQVFSVAKPCSRCVMPSIDQATGARDRDINRVLASFRRWEGQIWFGQNLSYDIQPDTTTEIATGQSVRVLD</sequence>
<organism evidence="2 3">
    <name type="scientific">Parahalioglobus pacificus</name>
    <dbReference type="NCBI Taxonomy" id="930806"/>
    <lineage>
        <taxon>Bacteria</taxon>
        <taxon>Pseudomonadati</taxon>
        <taxon>Pseudomonadota</taxon>
        <taxon>Gammaproteobacteria</taxon>
        <taxon>Cellvibrionales</taxon>
        <taxon>Halieaceae</taxon>
        <taxon>Parahalioglobus</taxon>
    </lineage>
</organism>
<dbReference type="RefSeq" id="WP_229802716.1">
    <property type="nucleotide sequence ID" value="NZ_BMYM01000002.1"/>
</dbReference>
<gene>
    <name evidence="2" type="ORF">GCM10007053_22640</name>
</gene>
<name>A0A918XJW3_9GAMM</name>
<dbReference type="InterPro" id="IPR005302">
    <property type="entry name" value="MoCF_Sase_C"/>
</dbReference>
<reference evidence="2" key="1">
    <citation type="journal article" date="2014" name="Int. J. Syst. Evol. Microbiol.">
        <title>Complete genome sequence of Corynebacterium casei LMG S-19264T (=DSM 44701T), isolated from a smear-ripened cheese.</title>
        <authorList>
            <consortium name="US DOE Joint Genome Institute (JGI-PGF)"/>
            <person name="Walter F."/>
            <person name="Albersmeier A."/>
            <person name="Kalinowski J."/>
            <person name="Ruckert C."/>
        </authorList>
    </citation>
    <scope>NUCLEOTIDE SEQUENCE</scope>
    <source>
        <strain evidence="2">KCTC 23430</strain>
    </source>
</reference>
<evidence type="ECO:0000313" key="3">
    <source>
        <dbReference type="Proteomes" id="UP000644693"/>
    </source>
</evidence>
<proteinExistence type="predicted"/>
<dbReference type="GO" id="GO:0030151">
    <property type="term" value="F:molybdenum ion binding"/>
    <property type="evidence" value="ECO:0007669"/>
    <property type="project" value="InterPro"/>
</dbReference>
<dbReference type="Proteomes" id="UP000644693">
    <property type="component" value="Unassembled WGS sequence"/>
</dbReference>